<evidence type="ECO:0000259" key="13">
    <source>
        <dbReference type="Pfam" id="PF18075"/>
    </source>
</evidence>
<comment type="subcellular location">
    <subcellularLocation>
        <location evidence="1">Cell membrane</location>
        <topology evidence="1">Multi-pass membrane protein</topology>
    </subcellularLocation>
</comment>
<dbReference type="Gene3D" id="3.30.70.3040">
    <property type="match status" value="1"/>
</dbReference>
<comment type="caution">
    <text evidence="14">The sequence shown here is derived from an EMBL/GenBank/DDBJ whole genome shotgun (WGS) entry which is preliminary data.</text>
</comment>
<evidence type="ECO:0000256" key="7">
    <source>
        <dbReference type="ARBA" id="ARBA00022989"/>
    </source>
</evidence>
<dbReference type="EMBL" id="PCVN01000073">
    <property type="protein sequence ID" value="PIQ74309.1"/>
    <property type="molecule type" value="Genomic_DNA"/>
</dbReference>
<keyword evidence="4 10" id="KW-1003">Cell membrane</keyword>
<evidence type="ECO:0000256" key="3">
    <source>
        <dbReference type="ARBA" id="ARBA00021907"/>
    </source>
</evidence>
<protein>
    <recommendedName>
        <fullName evidence="3 10">Cell division protein FtsX</fullName>
    </recommendedName>
</protein>
<evidence type="ECO:0000256" key="10">
    <source>
        <dbReference type="PIRNR" id="PIRNR003097"/>
    </source>
</evidence>
<evidence type="ECO:0000313" key="14">
    <source>
        <dbReference type="EMBL" id="PIQ74309.1"/>
    </source>
</evidence>
<feature type="domain" description="FtsX extracellular" evidence="13">
    <location>
        <begin position="61"/>
        <end position="146"/>
    </location>
</feature>
<evidence type="ECO:0000313" key="15">
    <source>
        <dbReference type="Proteomes" id="UP000231550"/>
    </source>
</evidence>
<keyword evidence="9 10" id="KW-0131">Cell cycle</keyword>
<accession>A0A2H0KQ98</accession>
<dbReference type="Pfam" id="PF18075">
    <property type="entry name" value="FtsX_ECD"/>
    <property type="match status" value="1"/>
</dbReference>
<comment type="similarity">
    <text evidence="2 10">Belongs to the ABC-4 integral membrane protein family. FtsX subfamily.</text>
</comment>
<dbReference type="InterPro" id="IPR040690">
    <property type="entry name" value="FtsX_ECD"/>
</dbReference>
<reference evidence="14 15" key="1">
    <citation type="submission" date="2017-09" db="EMBL/GenBank/DDBJ databases">
        <title>Depth-based differentiation of microbial function through sediment-hosted aquifers and enrichment of novel symbionts in the deep terrestrial subsurface.</title>
        <authorList>
            <person name="Probst A.J."/>
            <person name="Ladd B."/>
            <person name="Jarett J.K."/>
            <person name="Geller-Mcgrath D.E."/>
            <person name="Sieber C.M."/>
            <person name="Emerson J.B."/>
            <person name="Anantharaman K."/>
            <person name="Thomas B.C."/>
            <person name="Malmstrom R."/>
            <person name="Stieglmeier M."/>
            <person name="Klingl A."/>
            <person name="Woyke T."/>
            <person name="Ryan C.M."/>
            <person name="Banfield J.F."/>
        </authorList>
    </citation>
    <scope>NUCLEOTIDE SEQUENCE [LARGE SCALE GENOMIC DNA]</scope>
    <source>
        <strain evidence="14">CG11_big_fil_rev_8_21_14_0_20_44_10</strain>
    </source>
</reference>
<evidence type="ECO:0000256" key="1">
    <source>
        <dbReference type="ARBA" id="ARBA00004651"/>
    </source>
</evidence>
<dbReference type="AlphaFoldDB" id="A0A2H0KQ98"/>
<dbReference type="Pfam" id="PF02687">
    <property type="entry name" value="FtsX"/>
    <property type="match status" value="1"/>
</dbReference>
<feature type="transmembrane region" description="Helical" evidence="11">
    <location>
        <begin position="24"/>
        <end position="49"/>
    </location>
</feature>
<evidence type="ECO:0000256" key="11">
    <source>
        <dbReference type="SAM" id="Phobius"/>
    </source>
</evidence>
<dbReference type="GO" id="GO:0005886">
    <property type="term" value="C:plasma membrane"/>
    <property type="evidence" value="ECO:0007669"/>
    <property type="project" value="UniProtKB-SubCell"/>
</dbReference>
<feature type="transmembrane region" description="Helical" evidence="11">
    <location>
        <begin position="228"/>
        <end position="255"/>
    </location>
</feature>
<gene>
    <name evidence="14" type="ORF">COV85_02840</name>
</gene>
<keyword evidence="7 11" id="KW-1133">Transmembrane helix</keyword>
<dbReference type="GO" id="GO:0051301">
    <property type="term" value="P:cell division"/>
    <property type="evidence" value="ECO:0007669"/>
    <property type="project" value="UniProtKB-KW"/>
</dbReference>
<dbReference type="PIRSF" id="PIRSF003097">
    <property type="entry name" value="FtsX"/>
    <property type="match status" value="1"/>
</dbReference>
<dbReference type="InterPro" id="IPR004513">
    <property type="entry name" value="FtsX"/>
</dbReference>
<keyword evidence="8 10" id="KW-0472">Membrane</keyword>
<dbReference type="PANTHER" id="PTHR47755:SF1">
    <property type="entry name" value="CELL DIVISION PROTEIN FTSX"/>
    <property type="match status" value="1"/>
</dbReference>
<feature type="domain" description="ABC3 transporter permease C-terminal" evidence="12">
    <location>
        <begin position="183"/>
        <end position="303"/>
    </location>
</feature>
<dbReference type="InterPro" id="IPR003838">
    <property type="entry name" value="ABC3_permease_C"/>
</dbReference>
<organism evidence="14 15">
    <name type="scientific">Candidatus Portnoybacteria bacterium CG11_big_fil_rev_8_21_14_0_20_44_10</name>
    <dbReference type="NCBI Taxonomy" id="1974818"/>
    <lineage>
        <taxon>Bacteria</taxon>
        <taxon>Candidatus Portnoyibacteriota</taxon>
    </lineage>
</organism>
<evidence type="ECO:0000256" key="2">
    <source>
        <dbReference type="ARBA" id="ARBA00007379"/>
    </source>
</evidence>
<proteinExistence type="inferred from homology"/>
<feature type="transmembrane region" description="Helical" evidence="11">
    <location>
        <begin position="182"/>
        <end position="207"/>
    </location>
</feature>
<name>A0A2H0KQ98_9BACT</name>
<evidence type="ECO:0000256" key="9">
    <source>
        <dbReference type="ARBA" id="ARBA00023306"/>
    </source>
</evidence>
<sequence length="304" mass="33982">MSIFYLTFGRILKSGWNNFLRNRWLALATISVMVLAIFFMTGLIFVNLIGKTLLVNLQNKVDISVYLKQDVSEQDVSIIRSDLTFLNEVKDVNYISADEALASFKAKHQDNAVLMESLQELGNPLLPVLNVEAQEASQYEAIVNFLGQDKYQKIVDKINYQQTKPLIDRLSSFTNKVSRGGLIISIILALVAGLVTFNTIRLAMYNFRHEVSVMRLVGASNWYIRGPFLVEGIIYGVIAAVSTTTLLFISLYFLSPKINSLVPGSDLLGWFKVNFFSLLFFQTGAGILLGGVGSLVAIRKYLKV</sequence>
<keyword evidence="5 10" id="KW-0132">Cell division</keyword>
<evidence type="ECO:0000259" key="12">
    <source>
        <dbReference type="Pfam" id="PF02687"/>
    </source>
</evidence>
<dbReference type="PANTHER" id="PTHR47755">
    <property type="entry name" value="CELL DIVISION PROTEIN FTSX"/>
    <property type="match status" value="1"/>
</dbReference>
<evidence type="ECO:0000256" key="8">
    <source>
        <dbReference type="ARBA" id="ARBA00023136"/>
    </source>
</evidence>
<keyword evidence="6 11" id="KW-0812">Transmembrane</keyword>
<evidence type="ECO:0000256" key="4">
    <source>
        <dbReference type="ARBA" id="ARBA00022475"/>
    </source>
</evidence>
<evidence type="ECO:0000256" key="6">
    <source>
        <dbReference type="ARBA" id="ARBA00022692"/>
    </source>
</evidence>
<feature type="transmembrane region" description="Helical" evidence="11">
    <location>
        <begin position="275"/>
        <end position="298"/>
    </location>
</feature>
<dbReference type="Proteomes" id="UP000231550">
    <property type="component" value="Unassembled WGS sequence"/>
</dbReference>
<evidence type="ECO:0000256" key="5">
    <source>
        <dbReference type="ARBA" id="ARBA00022618"/>
    </source>
</evidence>